<accession>A0A444XRS4</accession>
<dbReference type="InterPro" id="IPR031052">
    <property type="entry name" value="FHY3/FAR1"/>
</dbReference>
<protein>
    <recommendedName>
        <fullName evidence="1">Protein FAR1-RELATED SEQUENCE</fullName>
    </recommendedName>
</protein>
<dbReference type="PANTHER" id="PTHR31669">
    <property type="entry name" value="PROTEIN FAR1-RELATED SEQUENCE 10-RELATED"/>
    <property type="match status" value="1"/>
</dbReference>
<keyword evidence="1" id="KW-0539">Nucleus</keyword>
<name>A0A444XRS4_ARAHY</name>
<gene>
    <name evidence="2" type="ORF">Ahy_B09g098410</name>
</gene>
<dbReference type="Proteomes" id="UP000289738">
    <property type="component" value="Chromosome B09"/>
</dbReference>
<dbReference type="GO" id="GO:0008270">
    <property type="term" value="F:zinc ion binding"/>
    <property type="evidence" value="ECO:0007669"/>
    <property type="project" value="UniProtKB-UniRule"/>
</dbReference>
<keyword evidence="1" id="KW-0863">Zinc-finger</keyword>
<proteinExistence type="inferred from homology"/>
<dbReference type="EMBL" id="SDMP01000019">
    <property type="protein sequence ID" value="RYQ92226.1"/>
    <property type="molecule type" value="Genomic_DNA"/>
</dbReference>
<comment type="caution">
    <text evidence="2">The sequence shown here is derived from an EMBL/GenBank/DDBJ whole genome shotgun (WGS) entry which is preliminary data.</text>
</comment>
<dbReference type="AlphaFoldDB" id="A0A444XRS4"/>
<sequence>MMLQTRKESSHVYRALPSRESFRGNTLLELRKKADCVVRSTIHQGDSISVKVDEQKIVWEKTIYRAFTVDFDPLTHEVRYECNMFEFTGILCCYTLAVLVPSCYVLPRLGKNVMCKHTYIRSSHDMAHSNKSYNLFSRLYSEFYNVAQEFVTCNEEAAILRSALWEAKSKLTNYCASICSNTVAVTQNSMPTQSTCGVVVRDMLGPLRVATKGQYKSKRLGVDLDKSIKKIMRKKKRNSHPVCARMRMLLTFTQIMIIMHLERNDIDDATVWNASDGGRLMSLLNSFGYS</sequence>
<dbReference type="GO" id="GO:0006355">
    <property type="term" value="P:regulation of DNA-templated transcription"/>
    <property type="evidence" value="ECO:0007669"/>
    <property type="project" value="UniProtKB-UniRule"/>
</dbReference>
<keyword evidence="3" id="KW-1185">Reference proteome</keyword>
<evidence type="ECO:0000256" key="1">
    <source>
        <dbReference type="RuleBase" id="RU367018"/>
    </source>
</evidence>
<keyword evidence="1" id="KW-0862">Zinc</keyword>
<evidence type="ECO:0000313" key="2">
    <source>
        <dbReference type="EMBL" id="RYQ92226.1"/>
    </source>
</evidence>
<dbReference type="PANTHER" id="PTHR31669:SF283">
    <property type="entry name" value="PROTEIN FAR1-RELATED SEQUENCE"/>
    <property type="match status" value="1"/>
</dbReference>
<reference evidence="2 3" key="1">
    <citation type="submission" date="2019-01" db="EMBL/GenBank/DDBJ databases">
        <title>Sequencing of cultivated peanut Arachis hypogaea provides insights into genome evolution and oil improvement.</title>
        <authorList>
            <person name="Chen X."/>
        </authorList>
    </citation>
    <scope>NUCLEOTIDE SEQUENCE [LARGE SCALE GENOMIC DNA]</scope>
    <source>
        <strain evidence="3">cv. Fuhuasheng</strain>
        <tissue evidence="2">Leaves</tissue>
    </source>
</reference>
<comment type="subcellular location">
    <subcellularLocation>
        <location evidence="1">Nucleus</location>
    </subcellularLocation>
</comment>
<comment type="similarity">
    <text evidence="1">Belongs to the FHY3/FAR1 family.</text>
</comment>
<comment type="function">
    <text evidence="1">Putative transcription activator involved in regulating light control of development.</text>
</comment>
<organism evidence="2 3">
    <name type="scientific">Arachis hypogaea</name>
    <name type="common">Peanut</name>
    <dbReference type="NCBI Taxonomy" id="3818"/>
    <lineage>
        <taxon>Eukaryota</taxon>
        <taxon>Viridiplantae</taxon>
        <taxon>Streptophyta</taxon>
        <taxon>Embryophyta</taxon>
        <taxon>Tracheophyta</taxon>
        <taxon>Spermatophyta</taxon>
        <taxon>Magnoliopsida</taxon>
        <taxon>eudicotyledons</taxon>
        <taxon>Gunneridae</taxon>
        <taxon>Pentapetalae</taxon>
        <taxon>rosids</taxon>
        <taxon>fabids</taxon>
        <taxon>Fabales</taxon>
        <taxon>Fabaceae</taxon>
        <taxon>Papilionoideae</taxon>
        <taxon>50 kb inversion clade</taxon>
        <taxon>dalbergioids sensu lato</taxon>
        <taxon>Dalbergieae</taxon>
        <taxon>Pterocarpus clade</taxon>
        <taxon>Arachis</taxon>
    </lineage>
</organism>
<dbReference type="GO" id="GO:0005634">
    <property type="term" value="C:nucleus"/>
    <property type="evidence" value="ECO:0007669"/>
    <property type="project" value="UniProtKB-SubCell"/>
</dbReference>
<keyword evidence="1" id="KW-0479">Metal-binding</keyword>
<evidence type="ECO:0000313" key="3">
    <source>
        <dbReference type="Proteomes" id="UP000289738"/>
    </source>
</evidence>